<dbReference type="Gene3D" id="1.10.472.80">
    <property type="entry name" value="Ypt/Rab-GAP domain of gyp1p, domain 3"/>
    <property type="match status" value="1"/>
</dbReference>
<dbReference type="PANTHER" id="PTHR47219:SF4">
    <property type="entry name" value="TBC1 DOMAIN FAMILY MEMBER 10A"/>
    <property type="match status" value="1"/>
</dbReference>
<evidence type="ECO:0000256" key="1">
    <source>
        <dbReference type="ARBA" id="ARBA00022468"/>
    </source>
</evidence>
<name>A0A8J2RC92_9CRUS</name>
<keyword evidence="5" id="KW-1185">Reference proteome</keyword>
<dbReference type="GO" id="GO:0005096">
    <property type="term" value="F:GTPase activator activity"/>
    <property type="evidence" value="ECO:0007669"/>
    <property type="project" value="UniProtKB-KW"/>
</dbReference>
<dbReference type="Gene3D" id="1.10.10.750">
    <property type="entry name" value="Ypt/Rab-GAP domain of gyp1p, domain 1"/>
    <property type="match status" value="1"/>
</dbReference>
<gene>
    <name evidence="4" type="ORF">DGAL_LOCUS643</name>
</gene>
<protein>
    <recommendedName>
        <fullName evidence="3">Rab-GAP TBC domain-containing protein</fullName>
    </recommendedName>
</protein>
<dbReference type="PROSITE" id="PS50086">
    <property type="entry name" value="TBC_RABGAP"/>
    <property type="match status" value="1"/>
</dbReference>
<keyword evidence="1" id="KW-0343">GTPase activation</keyword>
<comment type="caution">
    <text evidence="4">The sequence shown here is derived from an EMBL/GenBank/DDBJ whole genome shotgun (WGS) entry which is preliminary data.</text>
</comment>
<dbReference type="PANTHER" id="PTHR47219">
    <property type="entry name" value="RAB GTPASE-ACTIVATING PROTEIN 1-LIKE"/>
    <property type="match status" value="1"/>
</dbReference>
<dbReference type="InterPro" id="IPR000195">
    <property type="entry name" value="Rab-GAP-TBC_dom"/>
</dbReference>
<dbReference type="FunFam" id="1.10.8.270:FF:000007">
    <property type="entry name" value="TBC1 domain family member 10A"/>
    <property type="match status" value="1"/>
</dbReference>
<accession>A0A8J2RC92</accession>
<evidence type="ECO:0000256" key="2">
    <source>
        <dbReference type="SAM" id="MobiDB-lite"/>
    </source>
</evidence>
<evidence type="ECO:0000313" key="4">
    <source>
        <dbReference type="EMBL" id="CAH0098560.1"/>
    </source>
</evidence>
<dbReference type="SMART" id="SM00164">
    <property type="entry name" value="TBC"/>
    <property type="match status" value="1"/>
</dbReference>
<reference evidence="4" key="1">
    <citation type="submission" date="2021-11" db="EMBL/GenBank/DDBJ databases">
        <authorList>
            <person name="Schell T."/>
        </authorList>
    </citation>
    <scope>NUCLEOTIDE SEQUENCE</scope>
    <source>
        <strain evidence="4">M5</strain>
    </source>
</reference>
<feature type="compositionally biased region" description="Low complexity" evidence="2">
    <location>
        <begin position="58"/>
        <end position="68"/>
    </location>
</feature>
<dbReference type="OrthoDB" id="159449at2759"/>
<dbReference type="GO" id="GO:0005886">
    <property type="term" value="C:plasma membrane"/>
    <property type="evidence" value="ECO:0007669"/>
    <property type="project" value="UniProtKB-ARBA"/>
</dbReference>
<organism evidence="4 5">
    <name type="scientific">Daphnia galeata</name>
    <dbReference type="NCBI Taxonomy" id="27404"/>
    <lineage>
        <taxon>Eukaryota</taxon>
        <taxon>Metazoa</taxon>
        <taxon>Ecdysozoa</taxon>
        <taxon>Arthropoda</taxon>
        <taxon>Crustacea</taxon>
        <taxon>Branchiopoda</taxon>
        <taxon>Diplostraca</taxon>
        <taxon>Cladocera</taxon>
        <taxon>Anomopoda</taxon>
        <taxon>Daphniidae</taxon>
        <taxon>Daphnia</taxon>
    </lineage>
</organism>
<dbReference type="GO" id="GO:0031267">
    <property type="term" value="F:small GTPase binding"/>
    <property type="evidence" value="ECO:0007669"/>
    <property type="project" value="TreeGrafter"/>
</dbReference>
<feature type="region of interest" description="Disordered" evidence="2">
    <location>
        <begin position="58"/>
        <end position="81"/>
    </location>
</feature>
<sequence length="473" mass="54328">MATRHEPLSLQVITSPFLRNVDTANDGSATTVERRMFRKSLERLERINMIDLEPFSSESVYHQSSSEQGPSGDRKQSKRQNRLSREILGVDDEVLSAPDIAQLQSQEKQLLNKNQSSMNGSLNQTDVDDDASSVVFGGSIASTVPDRYGFFGGSQFSHDTEINPAMIAIFRKRELKWLNMLDDWEKYMTYKYKKVRDRCRKGIPSSIRPRAWQYLCGGGVLMEKNKGVFDDLLAQPGDPKWLDDIRKDLHRQFPMHEMFADSNGPGQVELFRVLKAYTILNPVDGYFQGQAPVAAMLVMHMPAEEAFWCMVAICERYLPGYYSQGLEAVQIDGDVLVALLRKVSPSVHRHLTKQKLDPVLFMMEWFMCIYTRTLPWSSVLRVWDMFFCEGVKVLFRVGLVILKYSFMKPKTMKECPTMYESMEILRHLHSSVTEENVLVPRMLKLPINEEEMERVHKKVVEQRKKAASSPQGS</sequence>
<dbReference type="Pfam" id="PF00566">
    <property type="entry name" value="RabGAP-TBC"/>
    <property type="match status" value="1"/>
</dbReference>
<dbReference type="AlphaFoldDB" id="A0A8J2RC92"/>
<dbReference type="FunFam" id="1.10.10.750:FF:000001">
    <property type="entry name" value="TBC1 domain family member 10A"/>
    <property type="match status" value="1"/>
</dbReference>
<evidence type="ECO:0000259" key="3">
    <source>
        <dbReference type="PROSITE" id="PS50086"/>
    </source>
</evidence>
<proteinExistence type="predicted"/>
<dbReference type="FunFam" id="1.10.472.80:FF:000008">
    <property type="entry name" value="TBC1 domain family member 10A"/>
    <property type="match status" value="1"/>
</dbReference>
<evidence type="ECO:0000313" key="5">
    <source>
        <dbReference type="Proteomes" id="UP000789390"/>
    </source>
</evidence>
<dbReference type="SUPFAM" id="SSF47923">
    <property type="entry name" value="Ypt/Rab-GAP domain of gyp1p"/>
    <property type="match status" value="2"/>
</dbReference>
<dbReference type="EMBL" id="CAKKLH010000003">
    <property type="protein sequence ID" value="CAH0098560.1"/>
    <property type="molecule type" value="Genomic_DNA"/>
</dbReference>
<dbReference type="InterPro" id="IPR050302">
    <property type="entry name" value="Rab_GAP_TBC_domain"/>
</dbReference>
<feature type="domain" description="Rab-GAP TBC" evidence="3">
    <location>
        <begin position="202"/>
        <end position="390"/>
    </location>
</feature>
<dbReference type="Gene3D" id="1.10.8.270">
    <property type="entry name" value="putative rabgap domain of human tbc1 domain family member 14 like domains"/>
    <property type="match status" value="1"/>
</dbReference>
<dbReference type="Proteomes" id="UP000789390">
    <property type="component" value="Unassembled WGS sequence"/>
</dbReference>
<dbReference type="InterPro" id="IPR035969">
    <property type="entry name" value="Rab-GAP_TBC_sf"/>
</dbReference>